<organism evidence="2 3">
    <name type="scientific">Leeuwenhoekiella parthenopeia</name>
    <dbReference type="NCBI Taxonomy" id="2890320"/>
    <lineage>
        <taxon>Bacteria</taxon>
        <taxon>Pseudomonadati</taxon>
        <taxon>Bacteroidota</taxon>
        <taxon>Flavobacteriia</taxon>
        <taxon>Flavobacteriales</taxon>
        <taxon>Flavobacteriaceae</taxon>
        <taxon>Leeuwenhoekiella</taxon>
    </lineage>
</organism>
<keyword evidence="1" id="KW-1133">Transmembrane helix</keyword>
<sequence>MNNALCIRLTLLFIALNSIAFMVNCCGISPRFDFQKNHSCFEFFLLTDTSKESPALSKVGPREQELDGFWPFENFYVEIPAEDAPATRRFRGLFAGFETGEFIFYSILIAAVFLFLKLW</sequence>
<keyword evidence="3" id="KW-1185">Reference proteome</keyword>
<dbReference type="EMBL" id="JAJGMW010000002">
    <property type="protein sequence ID" value="MCC4211397.1"/>
    <property type="molecule type" value="Genomic_DNA"/>
</dbReference>
<evidence type="ECO:0000256" key="1">
    <source>
        <dbReference type="SAM" id="Phobius"/>
    </source>
</evidence>
<dbReference type="RefSeq" id="WP_228228517.1">
    <property type="nucleotide sequence ID" value="NZ_JAJGMW010000002.1"/>
</dbReference>
<evidence type="ECO:0000313" key="2">
    <source>
        <dbReference type="EMBL" id="MCC4211397.1"/>
    </source>
</evidence>
<keyword evidence="1" id="KW-0812">Transmembrane</keyword>
<feature type="transmembrane region" description="Helical" evidence="1">
    <location>
        <begin position="102"/>
        <end position="118"/>
    </location>
</feature>
<accession>A0ABS8GN41</accession>
<evidence type="ECO:0008006" key="4">
    <source>
        <dbReference type="Google" id="ProtNLM"/>
    </source>
</evidence>
<name>A0ABS8GN41_9FLAO</name>
<gene>
    <name evidence="2" type="ORF">LLW17_01590</name>
</gene>
<reference evidence="2 3" key="1">
    <citation type="submission" date="2021-11" db="EMBL/GenBank/DDBJ databases">
        <title>Seasonal and diel survey of microbial diversity of the Tyrrhenian coast.</title>
        <authorList>
            <person name="Gattoni G."/>
            <person name="Corral P."/>
        </authorList>
    </citation>
    <scope>NUCLEOTIDE SEQUENCE [LARGE SCALE GENOMIC DNA]</scope>
    <source>
        <strain evidence="2 3">Mr9</strain>
    </source>
</reference>
<evidence type="ECO:0000313" key="3">
    <source>
        <dbReference type="Proteomes" id="UP001197770"/>
    </source>
</evidence>
<proteinExistence type="predicted"/>
<comment type="caution">
    <text evidence="2">The sequence shown here is derived from an EMBL/GenBank/DDBJ whole genome shotgun (WGS) entry which is preliminary data.</text>
</comment>
<keyword evidence="1" id="KW-0472">Membrane</keyword>
<protein>
    <recommendedName>
        <fullName evidence="4">Lipoprotein</fullName>
    </recommendedName>
</protein>
<dbReference type="Proteomes" id="UP001197770">
    <property type="component" value="Unassembled WGS sequence"/>
</dbReference>